<sequence length="660" mass="76893">MTDQSSSPFISHRRSFHDDDTEINLRQVIADLRYQLKSSNTEKSLLKSNQDSLVSKYESLINDKNDRIKKLEDEFEYLYKERDQMKSKSGNLEQINDDKVKNLSNENSKLKKQIQKLQVDLDEADESLYKINNKCQKYKSDLDYEKEANTQLEERISSLESDNNELLEHNDDLLKKLQELTKSSTSDMSKFNENLHLKNVSLQKTNNQLQLKIDKLLQHKTSVELLKQKNENLIKKLNDYEILQENYSKLEIKKISLETKFTEFLKILKSTDKSSDNINEGTLLKFLQDYTHLKNVNLVLEDKLNQAKGEISNLKSTIVELEYQINEELQPIIDKFGDDSKSKQETIDKLQSQTNLNVQEIQFLRNSLTKLQSVNMESQKEAVSKSTDEYLSTLEKLVDDYKKENLELKNKLSVDVHIGDKRPRVDDELRRRSQIENSNIQNENSRLMSTILDLNEEIDNLKTKISNFEKIEEKTEEIRILSLKSNPFSQDQIIKKSTIDALREENNQLIEKFINKGPTEDVPKGVFQRQENDQSILKSKIEGLIKSNLRMKEKFSKNARDIVVTISQFFGFNIEFMKDAINPNELGSKIKLTSKYAKEGDLKNSYIMLDLTAKSLKAFGNSEFTKVCEELFKEWAHDQDQMTCVLSALNIKLHQRYALV</sequence>
<dbReference type="EMBL" id="CALSDN010000003">
    <property type="protein sequence ID" value="CAH6720171.1"/>
    <property type="molecule type" value="Genomic_DNA"/>
</dbReference>
<dbReference type="Proteomes" id="UP001152531">
    <property type="component" value="Unassembled WGS sequence"/>
</dbReference>
<evidence type="ECO:0000313" key="2">
    <source>
        <dbReference type="Proteomes" id="UP001152531"/>
    </source>
</evidence>
<reference evidence="1" key="1">
    <citation type="submission" date="2022-06" db="EMBL/GenBank/DDBJ databases">
        <authorList>
            <person name="Legras J.-L."/>
            <person name="Devillers H."/>
            <person name="Grondin C."/>
        </authorList>
    </citation>
    <scope>NUCLEOTIDE SEQUENCE</scope>
    <source>
        <strain evidence="1">CLIB 1444</strain>
    </source>
</reference>
<protein>
    <submittedName>
        <fullName evidence="1">Spindle assembly checkpoint component Mad1p</fullName>
    </submittedName>
</protein>
<keyword evidence="2" id="KW-1185">Reference proteome</keyword>
<comment type="caution">
    <text evidence="1">The sequence shown here is derived from an EMBL/GenBank/DDBJ whole genome shotgun (WGS) entry which is preliminary data.</text>
</comment>
<evidence type="ECO:0000313" key="1">
    <source>
        <dbReference type="EMBL" id="CAH6720171.1"/>
    </source>
</evidence>
<organism evidence="1 2">
    <name type="scientific">[Candida] jaroonii</name>
    <dbReference type="NCBI Taxonomy" id="467808"/>
    <lineage>
        <taxon>Eukaryota</taxon>
        <taxon>Fungi</taxon>
        <taxon>Dikarya</taxon>
        <taxon>Ascomycota</taxon>
        <taxon>Saccharomycotina</taxon>
        <taxon>Pichiomycetes</taxon>
        <taxon>Debaryomycetaceae</taxon>
        <taxon>Yamadazyma</taxon>
    </lineage>
</organism>
<gene>
    <name evidence="1" type="ORF">CLIB1444_03S05996</name>
</gene>
<accession>A0ACA9Y6A5</accession>
<proteinExistence type="predicted"/>
<name>A0ACA9Y6A5_9ASCO</name>